<dbReference type="Gene3D" id="2.40.50.870">
    <property type="entry name" value="Protein of unknown function (DUF3299)"/>
    <property type="match status" value="1"/>
</dbReference>
<proteinExistence type="predicted"/>
<dbReference type="Proteomes" id="UP000041625">
    <property type="component" value="Unassembled WGS sequence"/>
</dbReference>
<sequence>MKKLTTTLGLSVALFSAFSVHADTQEIEWIDLVPAQEQAMIREATQPFLAEHSWDMPEQNKLGSVRKELDGQRVKIPGFIIPLEGDDEIATEFLLVPYYGACIHVPPPPTNQIIYVNSPKDVSAQGLWDTVYLTGTLRTKDTSTDVADTGYQMIDIEIAPYQ</sequence>
<evidence type="ECO:0008006" key="4">
    <source>
        <dbReference type="Google" id="ProtNLM"/>
    </source>
</evidence>
<evidence type="ECO:0000256" key="1">
    <source>
        <dbReference type="SAM" id="SignalP"/>
    </source>
</evidence>
<reference evidence="2 3" key="1">
    <citation type="submission" date="2014-06" db="EMBL/GenBank/DDBJ databases">
        <authorList>
            <person name="Le Roux F."/>
        </authorList>
    </citation>
    <scope>NUCLEOTIDE SEQUENCE [LARGE SCALE GENOMIC DNA]</scope>
    <source>
        <strain evidence="2 3">J2-31</strain>
    </source>
</reference>
<name>A0AA87BZ66_9VIBR</name>
<dbReference type="RefSeq" id="WP_050620823.1">
    <property type="nucleotide sequence ID" value="NZ_JAZETT010000001.1"/>
</dbReference>
<feature type="chain" id="PRO_5041694609" description="DUF3299 domain-containing protein" evidence="1">
    <location>
        <begin position="23"/>
        <end position="162"/>
    </location>
</feature>
<dbReference type="EMBL" id="CCKJ01000033">
    <property type="protein sequence ID" value="CDT68741.1"/>
    <property type="molecule type" value="Genomic_DNA"/>
</dbReference>
<accession>A0AA87BZ66</accession>
<feature type="signal peptide" evidence="1">
    <location>
        <begin position="1"/>
        <end position="22"/>
    </location>
</feature>
<dbReference type="Pfam" id="PF11736">
    <property type="entry name" value="DUF3299"/>
    <property type="match status" value="1"/>
</dbReference>
<dbReference type="InterPro" id="IPR021727">
    <property type="entry name" value="DUF3299"/>
</dbReference>
<comment type="caution">
    <text evidence="2">The sequence shown here is derived from an EMBL/GenBank/DDBJ whole genome shotgun (WGS) entry which is preliminary data.</text>
</comment>
<dbReference type="AlphaFoldDB" id="A0AA87BZ66"/>
<keyword evidence="3" id="KW-1185">Reference proteome</keyword>
<protein>
    <recommendedName>
        <fullName evidence="4">DUF3299 domain-containing protein</fullName>
    </recommendedName>
</protein>
<organism evidence="2 3">
    <name type="scientific">Vibrio coralliirubri</name>
    <dbReference type="NCBI Taxonomy" id="1516159"/>
    <lineage>
        <taxon>Bacteria</taxon>
        <taxon>Pseudomonadati</taxon>
        <taxon>Pseudomonadota</taxon>
        <taxon>Gammaproteobacteria</taxon>
        <taxon>Vibrionales</taxon>
        <taxon>Vibrionaceae</taxon>
        <taxon>Vibrio</taxon>
    </lineage>
</organism>
<keyword evidence="1" id="KW-0732">Signal</keyword>
<evidence type="ECO:0000313" key="3">
    <source>
        <dbReference type="Proteomes" id="UP000041625"/>
    </source>
</evidence>
<gene>
    <name evidence="2" type="ORF">VCR31J2_1280196</name>
</gene>
<dbReference type="GeneID" id="89591402"/>
<evidence type="ECO:0000313" key="2">
    <source>
        <dbReference type="EMBL" id="CDT68741.1"/>
    </source>
</evidence>